<dbReference type="SUPFAM" id="SSF53383">
    <property type="entry name" value="PLP-dependent transferases"/>
    <property type="match status" value="1"/>
</dbReference>
<evidence type="ECO:0000256" key="2">
    <source>
        <dbReference type="ARBA" id="ARBA00008954"/>
    </source>
</evidence>
<keyword evidence="4" id="KW-0808">Transferase</keyword>
<evidence type="ECO:0000313" key="8">
    <source>
        <dbReference type="EMBL" id="CAH1793931.1"/>
    </source>
</evidence>
<dbReference type="PANTHER" id="PTHR43206:SF1">
    <property type="entry name" value="4-AMINOBUTYRATE AMINOTRANSFERASE, MITOCHONDRIAL"/>
    <property type="match status" value="1"/>
</dbReference>
<accession>A0A8S4PKN0</accession>
<dbReference type="Proteomes" id="UP000749559">
    <property type="component" value="Unassembled WGS sequence"/>
</dbReference>
<evidence type="ECO:0000256" key="6">
    <source>
        <dbReference type="ARBA" id="ARBA00048021"/>
    </source>
</evidence>
<dbReference type="GO" id="GO:0005739">
    <property type="term" value="C:mitochondrion"/>
    <property type="evidence" value="ECO:0007669"/>
    <property type="project" value="TreeGrafter"/>
</dbReference>
<dbReference type="PIRSF" id="PIRSF000521">
    <property type="entry name" value="Transaminase_4ab_Lys_Orn"/>
    <property type="match status" value="1"/>
</dbReference>
<dbReference type="PROSITE" id="PS00600">
    <property type="entry name" value="AA_TRANSFER_CLASS_3"/>
    <property type="match status" value="1"/>
</dbReference>
<dbReference type="EMBL" id="CAIIXF020000009">
    <property type="protein sequence ID" value="CAH1793931.1"/>
    <property type="molecule type" value="Genomic_DNA"/>
</dbReference>
<evidence type="ECO:0000256" key="1">
    <source>
        <dbReference type="ARBA" id="ARBA00001933"/>
    </source>
</evidence>
<protein>
    <recommendedName>
        <fullName evidence="10">4-aminobutyrate aminotransferase</fullName>
    </recommendedName>
</protein>
<dbReference type="Gene3D" id="3.40.640.10">
    <property type="entry name" value="Type I PLP-dependent aspartate aminotransferase-like (Major domain)"/>
    <property type="match status" value="1"/>
</dbReference>
<dbReference type="InterPro" id="IPR049704">
    <property type="entry name" value="Aminotrans_3_PPA_site"/>
</dbReference>
<dbReference type="Gene3D" id="3.90.1150.10">
    <property type="entry name" value="Aspartate Aminotransferase, domain 1"/>
    <property type="match status" value="1"/>
</dbReference>
<reference evidence="8" key="1">
    <citation type="submission" date="2022-03" db="EMBL/GenBank/DDBJ databases">
        <authorList>
            <person name="Martin C."/>
        </authorList>
    </citation>
    <scope>NUCLEOTIDE SEQUENCE</scope>
</reference>
<dbReference type="InterPro" id="IPR005814">
    <property type="entry name" value="Aminotrans_3"/>
</dbReference>
<dbReference type="FunFam" id="3.40.640.10:FF:000073">
    <property type="entry name" value="Probable 4-aminobutyrate aminotransferase"/>
    <property type="match status" value="1"/>
</dbReference>
<comment type="similarity">
    <text evidence="2 7">Belongs to the class-III pyridoxal-phosphate-dependent aminotransferase family.</text>
</comment>
<dbReference type="InterPro" id="IPR015424">
    <property type="entry name" value="PyrdxlP-dep_Trfase"/>
</dbReference>
<dbReference type="AlphaFoldDB" id="A0A8S4PKN0"/>
<evidence type="ECO:0000256" key="3">
    <source>
        <dbReference type="ARBA" id="ARBA00022576"/>
    </source>
</evidence>
<keyword evidence="5 7" id="KW-0663">Pyridoxal phosphate</keyword>
<comment type="cofactor">
    <cofactor evidence="1">
        <name>pyridoxal 5'-phosphate</name>
        <dbReference type="ChEBI" id="CHEBI:597326"/>
    </cofactor>
</comment>
<proteinExistence type="inferred from homology"/>
<gene>
    <name evidence="8" type="ORF">OFUS_LOCUS18712</name>
</gene>
<dbReference type="Pfam" id="PF00202">
    <property type="entry name" value="Aminotran_3"/>
    <property type="match status" value="1"/>
</dbReference>
<dbReference type="InterPro" id="IPR015421">
    <property type="entry name" value="PyrdxlP-dep_Trfase_major"/>
</dbReference>
<sequence>MLQVWPSSRRRQTCAAVNDPNAFLSRYGLNDTNDLTFEVCNCPDIILTYSISAISLRRKQRGGSNYSDEEKETAVFNQAPGCPNLTILSFKGGFHGRTMASLLCTHTKWVHKLDFPSLDWPMADFPKLKYPLEDNVAENAKEEQRCLDQVAELFDIYNKRGNDVAGVIVEPIQAEGGDNYASPNFFKELQKIIKKNNSYMVVDEVQTGAGATGEMWYHETWGLPTPPDAVTFSKKMMSGGYYYTDELRPTEGYRVFNTWMGDPSKVLFLEEMIEIMKDEDLLAEVTRAGNKLVDGLNEIQGRHPDVLSATRGGGVFVAVDCKDASFRDKLIAQLRNAGIHTGGCGDNSLRFRPMLIFQEKHANIALDTFETTLKKLL</sequence>
<dbReference type="GO" id="GO:0034386">
    <property type="term" value="F:4-aminobutyrate:2-oxoglutarate transaminase activity"/>
    <property type="evidence" value="ECO:0007669"/>
    <property type="project" value="UniProtKB-EC"/>
</dbReference>
<evidence type="ECO:0000256" key="4">
    <source>
        <dbReference type="ARBA" id="ARBA00022679"/>
    </source>
</evidence>
<keyword evidence="3" id="KW-0032">Aminotransferase</keyword>
<organism evidence="8 9">
    <name type="scientific">Owenia fusiformis</name>
    <name type="common">Polychaete worm</name>
    <dbReference type="NCBI Taxonomy" id="6347"/>
    <lineage>
        <taxon>Eukaryota</taxon>
        <taxon>Metazoa</taxon>
        <taxon>Spiralia</taxon>
        <taxon>Lophotrochozoa</taxon>
        <taxon>Annelida</taxon>
        <taxon>Polychaeta</taxon>
        <taxon>Sedentaria</taxon>
        <taxon>Canalipalpata</taxon>
        <taxon>Sabellida</taxon>
        <taxon>Oweniida</taxon>
        <taxon>Oweniidae</taxon>
        <taxon>Owenia</taxon>
    </lineage>
</organism>
<evidence type="ECO:0000313" key="9">
    <source>
        <dbReference type="Proteomes" id="UP000749559"/>
    </source>
</evidence>
<comment type="caution">
    <text evidence="8">The sequence shown here is derived from an EMBL/GenBank/DDBJ whole genome shotgun (WGS) entry which is preliminary data.</text>
</comment>
<dbReference type="OrthoDB" id="5419315at2759"/>
<comment type="catalytic activity">
    <reaction evidence="6">
        <text>4-aminobutanoate + 2-oxoglutarate = succinate semialdehyde + L-glutamate</text>
        <dbReference type="Rhea" id="RHEA:23352"/>
        <dbReference type="ChEBI" id="CHEBI:16810"/>
        <dbReference type="ChEBI" id="CHEBI:29985"/>
        <dbReference type="ChEBI" id="CHEBI:57706"/>
        <dbReference type="ChEBI" id="CHEBI:59888"/>
        <dbReference type="EC" id="2.6.1.19"/>
    </reaction>
</comment>
<evidence type="ECO:0000256" key="5">
    <source>
        <dbReference type="ARBA" id="ARBA00022898"/>
    </source>
</evidence>
<dbReference type="PANTHER" id="PTHR43206">
    <property type="entry name" value="AMINOTRANSFERASE"/>
    <property type="match status" value="1"/>
</dbReference>
<keyword evidence="9" id="KW-1185">Reference proteome</keyword>
<dbReference type="GO" id="GO:0030170">
    <property type="term" value="F:pyridoxal phosphate binding"/>
    <property type="evidence" value="ECO:0007669"/>
    <property type="project" value="InterPro"/>
</dbReference>
<evidence type="ECO:0008006" key="10">
    <source>
        <dbReference type="Google" id="ProtNLM"/>
    </source>
</evidence>
<evidence type="ECO:0000256" key="7">
    <source>
        <dbReference type="RuleBase" id="RU003560"/>
    </source>
</evidence>
<dbReference type="InterPro" id="IPR015422">
    <property type="entry name" value="PyrdxlP-dep_Trfase_small"/>
</dbReference>
<name>A0A8S4PKN0_OWEFU</name>
<dbReference type="GO" id="GO:0009450">
    <property type="term" value="P:gamma-aminobutyric acid catabolic process"/>
    <property type="evidence" value="ECO:0007669"/>
    <property type="project" value="TreeGrafter"/>
</dbReference>